<dbReference type="RefSeq" id="WP_141615733.1">
    <property type="nucleotide sequence ID" value="NZ_CP041253.1"/>
</dbReference>
<sequence length="77" mass="8799">MARSNNSFIKKQKADRKAKKKKEKLENRLEKKKQESSGKLEDMIAYVDEFGNISDTPPEPPQEKDKKKKDTGSASTD</sequence>
<organism evidence="2 3">
    <name type="scientific">Echinicola soli</name>
    <dbReference type="NCBI Taxonomy" id="2591634"/>
    <lineage>
        <taxon>Bacteria</taxon>
        <taxon>Pseudomonadati</taxon>
        <taxon>Bacteroidota</taxon>
        <taxon>Cytophagia</taxon>
        <taxon>Cytophagales</taxon>
        <taxon>Cyclobacteriaceae</taxon>
        <taxon>Echinicola</taxon>
    </lineage>
</organism>
<feature type="region of interest" description="Disordered" evidence="1">
    <location>
        <begin position="1"/>
        <end position="77"/>
    </location>
</feature>
<gene>
    <name evidence="2" type="ORF">FKX85_16205</name>
</gene>
<feature type="compositionally biased region" description="Basic residues" evidence="1">
    <location>
        <begin position="10"/>
        <end position="22"/>
    </location>
</feature>
<evidence type="ECO:0000313" key="3">
    <source>
        <dbReference type="Proteomes" id="UP000316614"/>
    </source>
</evidence>
<feature type="compositionally biased region" description="Basic and acidic residues" evidence="1">
    <location>
        <begin position="61"/>
        <end position="71"/>
    </location>
</feature>
<name>A0A514CL29_9BACT</name>
<dbReference type="EMBL" id="CP041253">
    <property type="protein sequence ID" value="QDH80500.1"/>
    <property type="molecule type" value="Genomic_DNA"/>
</dbReference>
<protein>
    <submittedName>
        <fullName evidence="2">Cold-shock protein</fullName>
    </submittedName>
</protein>
<reference evidence="2 3" key="1">
    <citation type="submission" date="2019-06" db="EMBL/GenBank/DDBJ databases">
        <title>Echinicola alkalisoli sp. nov. isolated from saline soil.</title>
        <authorList>
            <person name="Sun J.-Q."/>
            <person name="Xu L."/>
        </authorList>
    </citation>
    <scope>NUCLEOTIDE SEQUENCE [LARGE SCALE GENOMIC DNA]</scope>
    <source>
        <strain evidence="2 3">LN3S3</strain>
    </source>
</reference>
<feature type="compositionally biased region" description="Basic and acidic residues" evidence="1">
    <location>
        <begin position="23"/>
        <end position="42"/>
    </location>
</feature>
<accession>A0A514CL29</accession>
<keyword evidence="3" id="KW-1185">Reference proteome</keyword>
<evidence type="ECO:0000313" key="2">
    <source>
        <dbReference type="EMBL" id="QDH80500.1"/>
    </source>
</evidence>
<dbReference type="Proteomes" id="UP000316614">
    <property type="component" value="Chromosome"/>
</dbReference>
<proteinExistence type="predicted"/>
<dbReference type="KEGG" id="echi:FKX85_16205"/>
<evidence type="ECO:0000256" key="1">
    <source>
        <dbReference type="SAM" id="MobiDB-lite"/>
    </source>
</evidence>
<dbReference type="AlphaFoldDB" id="A0A514CL29"/>